<keyword evidence="1" id="KW-1133">Transmembrane helix</keyword>
<dbReference type="EMBL" id="JACSPQ010000002">
    <property type="protein sequence ID" value="MBD8001827.1"/>
    <property type="molecule type" value="Genomic_DNA"/>
</dbReference>
<evidence type="ECO:0000256" key="1">
    <source>
        <dbReference type="SAM" id="Phobius"/>
    </source>
</evidence>
<comment type="caution">
    <text evidence="2">The sequence shown here is derived from an EMBL/GenBank/DDBJ whole genome shotgun (WGS) entry which is preliminary data.</text>
</comment>
<reference evidence="2 3" key="1">
    <citation type="submission" date="2020-08" db="EMBL/GenBank/DDBJ databases">
        <title>A Genomic Blueprint of the Chicken Gut Microbiome.</title>
        <authorList>
            <person name="Gilroy R."/>
            <person name="Ravi A."/>
            <person name="Getino M."/>
            <person name="Pursley I."/>
            <person name="Horton D.L."/>
            <person name="Alikhan N.-F."/>
            <person name="Baker D."/>
            <person name="Gharbi K."/>
            <person name="Hall N."/>
            <person name="Watson M."/>
            <person name="Adriaenssens E.M."/>
            <person name="Foster-Nyarko E."/>
            <person name="Jarju S."/>
            <person name="Secka A."/>
            <person name="Antonio M."/>
            <person name="Oren A."/>
            <person name="Chaudhuri R."/>
            <person name="La Ragione R.M."/>
            <person name="Hildebrand F."/>
            <person name="Pallen M.J."/>
        </authorList>
    </citation>
    <scope>NUCLEOTIDE SEQUENCE [LARGE SCALE GENOMIC DNA]</scope>
    <source>
        <strain evidence="2 3">Sa1YUN3</strain>
    </source>
</reference>
<dbReference type="Proteomes" id="UP000616346">
    <property type="component" value="Unassembled WGS sequence"/>
</dbReference>
<sequence length="370" mass="42687">MIQRKIILIMMMAYITGMYASPSFYIKRLSVIAKSIELVLPDTLKPAQDYDNVWTYKGRMLRVRTNDFGDVVHIGYKLFDHQLASHYTPREALDFIERYALEQDLDIDKEAQERKKLADNVKCTQGSLSMLAKVTPDTPVTIDKIEHRKFRVKWSLGAHVLEFYFPVDYQSIIGANTIELEEVFERNIKRVLPIIDDNLLVDWENVKVVHSGNLLIANEGTYLNDSIRSDIFLKENSVKRTLILDSKMPVYSVKNILLTGVFPDEIPLRLTIDCYGYRKKQVDDISLQQFIGLCQLEKCEMYVGIKTYNPEEITAVVFALNREMAYNHVLSVRFPLGLLQGESISVTGTVYTYIPLQNVTEKFFTQDLNN</sequence>
<keyword evidence="1" id="KW-0812">Transmembrane</keyword>
<evidence type="ECO:0000313" key="3">
    <source>
        <dbReference type="Proteomes" id="UP000616346"/>
    </source>
</evidence>
<evidence type="ECO:0000313" key="2">
    <source>
        <dbReference type="EMBL" id="MBD8001827.1"/>
    </source>
</evidence>
<proteinExistence type="predicted"/>
<gene>
    <name evidence="2" type="ORF">H9626_06275</name>
</gene>
<name>A0ABR8VAR2_9BACT</name>
<organism evidence="2 3">
    <name type="scientific">Phocaeicola faecium</name>
    <dbReference type="NCBI Taxonomy" id="2762213"/>
    <lineage>
        <taxon>Bacteria</taxon>
        <taxon>Pseudomonadati</taxon>
        <taxon>Bacteroidota</taxon>
        <taxon>Bacteroidia</taxon>
        <taxon>Bacteroidales</taxon>
        <taxon>Bacteroidaceae</taxon>
        <taxon>Phocaeicola</taxon>
    </lineage>
</organism>
<protein>
    <submittedName>
        <fullName evidence="2">Uncharacterized protein</fullName>
    </submittedName>
</protein>
<feature type="transmembrane region" description="Helical" evidence="1">
    <location>
        <begin position="6"/>
        <end position="26"/>
    </location>
</feature>
<accession>A0ABR8VAR2</accession>
<keyword evidence="1" id="KW-0472">Membrane</keyword>
<keyword evidence="3" id="KW-1185">Reference proteome</keyword>